<gene>
    <name evidence="5" type="ORF">B0T24DRAFT_715818</name>
</gene>
<feature type="repeat" description="ANK" evidence="3">
    <location>
        <begin position="532"/>
        <end position="564"/>
    </location>
</feature>
<evidence type="ECO:0000256" key="2">
    <source>
        <dbReference type="ARBA" id="ARBA00023043"/>
    </source>
</evidence>
<keyword evidence="1" id="KW-0677">Repeat</keyword>
<dbReference type="Pfam" id="PF12796">
    <property type="entry name" value="Ank_2"/>
    <property type="match status" value="1"/>
</dbReference>
<dbReference type="PROSITE" id="PS50297">
    <property type="entry name" value="ANK_REP_REGION"/>
    <property type="match status" value="1"/>
</dbReference>
<keyword evidence="2 3" id="KW-0040">ANK repeat</keyword>
<dbReference type="AlphaFoldDB" id="A0AAE0NME9"/>
<feature type="region of interest" description="Disordered" evidence="4">
    <location>
        <begin position="914"/>
        <end position="935"/>
    </location>
</feature>
<reference evidence="5" key="1">
    <citation type="journal article" date="2023" name="Mol. Phylogenet. Evol.">
        <title>Genome-scale phylogeny and comparative genomics of the fungal order Sordariales.</title>
        <authorList>
            <person name="Hensen N."/>
            <person name="Bonometti L."/>
            <person name="Westerberg I."/>
            <person name="Brannstrom I.O."/>
            <person name="Guillou S."/>
            <person name="Cros-Aarteil S."/>
            <person name="Calhoun S."/>
            <person name="Haridas S."/>
            <person name="Kuo A."/>
            <person name="Mondo S."/>
            <person name="Pangilinan J."/>
            <person name="Riley R."/>
            <person name="LaButti K."/>
            <person name="Andreopoulos B."/>
            <person name="Lipzen A."/>
            <person name="Chen C."/>
            <person name="Yan M."/>
            <person name="Daum C."/>
            <person name="Ng V."/>
            <person name="Clum A."/>
            <person name="Steindorff A."/>
            <person name="Ohm R.A."/>
            <person name="Martin F."/>
            <person name="Silar P."/>
            <person name="Natvig D.O."/>
            <person name="Lalanne C."/>
            <person name="Gautier V."/>
            <person name="Ament-Velasquez S.L."/>
            <person name="Kruys A."/>
            <person name="Hutchinson M.I."/>
            <person name="Powell A.J."/>
            <person name="Barry K."/>
            <person name="Miller A.N."/>
            <person name="Grigoriev I.V."/>
            <person name="Debuchy R."/>
            <person name="Gladieux P."/>
            <person name="Hiltunen Thoren M."/>
            <person name="Johannesson H."/>
        </authorList>
    </citation>
    <scope>NUCLEOTIDE SEQUENCE</scope>
    <source>
        <strain evidence="5">CBS 958.72</strain>
    </source>
</reference>
<dbReference type="Proteomes" id="UP001287356">
    <property type="component" value="Unassembled WGS sequence"/>
</dbReference>
<dbReference type="InterPro" id="IPR002110">
    <property type="entry name" value="Ankyrin_rpt"/>
</dbReference>
<feature type="compositionally biased region" description="Polar residues" evidence="4">
    <location>
        <begin position="924"/>
        <end position="935"/>
    </location>
</feature>
<comment type="caution">
    <text evidence="5">The sequence shown here is derived from an EMBL/GenBank/DDBJ whole genome shotgun (WGS) entry which is preliminary data.</text>
</comment>
<evidence type="ECO:0000313" key="6">
    <source>
        <dbReference type="Proteomes" id="UP001287356"/>
    </source>
</evidence>
<dbReference type="SMART" id="SM00248">
    <property type="entry name" value="ANK"/>
    <property type="match status" value="3"/>
</dbReference>
<evidence type="ECO:0000256" key="4">
    <source>
        <dbReference type="SAM" id="MobiDB-lite"/>
    </source>
</evidence>
<dbReference type="InterPro" id="IPR051165">
    <property type="entry name" value="Multifunctional_ANK_Repeat"/>
</dbReference>
<keyword evidence="6" id="KW-1185">Reference proteome</keyword>
<feature type="compositionally biased region" description="Polar residues" evidence="4">
    <location>
        <begin position="167"/>
        <end position="179"/>
    </location>
</feature>
<dbReference type="PANTHER" id="PTHR24123:SF33">
    <property type="entry name" value="PROTEIN HOS4"/>
    <property type="match status" value="1"/>
</dbReference>
<protein>
    <recommendedName>
        <fullName evidence="7">Ankyrin repeat protein</fullName>
    </recommendedName>
</protein>
<accession>A0AAE0NME9</accession>
<organism evidence="5 6">
    <name type="scientific">Lasiosphaeria ovina</name>
    <dbReference type="NCBI Taxonomy" id="92902"/>
    <lineage>
        <taxon>Eukaryota</taxon>
        <taxon>Fungi</taxon>
        <taxon>Dikarya</taxon>
        <taxon>Ascomycota</taxon>
        <taxon>Pezizomycotina</taxon>
        <taxon>Sordariomycetes</taxon>
        <taxon>Sordariomycetidae</taxon>
        <taxon>Sordariales</taxon>
        <taxon>Lasiosphaeriaceae</taxon>
        <taxon>Lasiosphaeria</taxon>
    </lineage>
</organism>
<dbReference type="PROSITE" id="PS50088">
    <property type="entry name" value="ANK_REPEAT"/>
    <property type="match status" value="1"/>
</dbReference>
<proteinExistence type="predicted"/>
<name>A0AAE0NME9_9PEZI</name>
<dbReference type="PANTHER" id="PTHR24123">
    <property type="entry name" value="ANKYRIN REPEAT-CONTAINING"/>
    <property type="match status" value="1"/>
</dbReference>
<evidence type="ECO:0000256" key="3">
    <source>
        <dbReference type="PROSITE-ProRule" id="PRU00023"/>
    </source>
</evidence>
<dbReference type="InterPro" id="IPR036770">
    <property type="entry name" value="Ankyrin_rpt-contain_sf"/>
</dbReference>
<evidence type="ECO:0000256" key="1">
    <source>
        <dbReference type="ARBA" id="ARBA00022737"/>
    </source>
</evidence>
<dbReference type="EMBL" id="JAULSN010000001">
    <property type="protein sequence ID" value="KAK3384029.1"/>
    <property type="molecule type" value="Genomic_DNA"/>
</dbReference>
<sequence>MAEILGVASSIAGLASLSIEIGKGVRALKARVAETKDLPDTVKMIEERLAVLEQIRQRLDNAGPGSADLSNSGAPDPGADILLKPCVDGYSAISQALASLQVRISAPGKRRTRLLRGLGDSSLLRELQAIDRLTSEAQTHFILAMMAMTHSTVSALTEQISTFATNGADNASANNQSGGSDDDTNGLGKESSQQTVPPLSRSPRLPRCDIKRCCCSCHATESITWKRWTIRYTPLTLLLRPCEQDICSARRYQLALRVHMSWLGIPVAVLLGGELVTGTAGYALRPSLQVRRLVRATSPGFEIFFRLEEDKIGTEVDKDSFRKLYRSDSTLKTHVNPKGHTYLQELVHYGPWGEYGHRNERQLEMIEFLVQELQITAGMDTDEFMYDVAKWSSEGCHLDVIKHLVRIGHGFEDADEPRFALWPIPGLATPYDLFGEPVPRAVDPFYIEFLMHITSQNPDFGTTHPLHLAVLRNNIKEAERWITKLGGEGRIAKIVNFLGQSALHMALAPSSGAILDLLLRIAPALKDKQDRWGFTPLMYAMAMGYQDAARTLIQHGADLSPRARPESTDNGGSEGSDFVSCAFIWGHEMMIWDLFGDLERNASNCSYNLWARFAEQVEELVMPVYIRTQRGNDWKVKFWDTLFSASSGPRNLNFVFGSDGRTLAHLVTHPDEARLLIDGGFSALNRQDISGEHCLFSVAANLAPKAVVVLVAAGADPLVRDNRGSTVLCRVLRKFDIFNPSLKEVFAIFSTLRALLPQTSRDNHGDTELSGDGCDCPCSEDGCLPADALMPVFRDVCFIQPRNVLWLFECLSIFQDLDRPDWAKQSILSLLRRFKLAELGIQHRCECAARGGHTTTEERFWDLIAEERMIETLEFEMARLKSLPTHDLQMLLFSEMRQSFRDLLAQREKNRLEKERVRNKAQKKTMTQANSDSDGQLSRVDYVSDRFISSIEVSLERIPLDLVPYLKEADPKEMVREYFKFIGIAVQMGELGHVDESVRDLASRIRLEWIVKFAVAMDLDLSGINRGLESAKQELSLQMKFGGTGTEQEG</sequence>
<evidence type="ECO:0008006" key="7">
    <source>
        <dbReference type="Google" id="ProtNLM"/>
    </source>
</evidence>
<dbReference type="SUPFAM" id="SSF48403">
    <property type="entry name" value="Ankyrin repeat"/>
    <property type="match status" value="1"/>
</dbReference>
<feature type="region of interest" description="Disordered" evidence="4">
    <location>
        <begin position="167"/>
        <end position="203"/>
    </location>
</feature>
<dbReference type="Gene3D" id="1.25.40.20">
    <property type="entry name" value="Ankyrin repeat-containing domain"/>
    <property type="match status" value="2"/>
</dbReference>
<reference evidence="5" key="2">
    <citation type="submission" date="2023-06" db="EMBL/GenBank/DDBJ databases">
        <authorList>
            <consortium name="Lawrence Berkeley National Laboratory"/>
            <person name="Haridas S."/>
            <person name="Hensen N."/>
            <person name="Bonometti L."/>
            <person name="Westerberg I."/>
            <person name="Brannstrom I.O."/>
            <person name="Guillou S."/>
            <person name="Cros-Aarteil S."/>
            <person name="Calhoun S."/>
            <person name="Kuo A."/>
            <person name="Mondo S."/>
            <person name="Pangilinan J."/>
            <person name="Riley R."/>
            <person name="Labutti K."/>
            <person name="Andreopoulos B."/>
            <person name="Lipzen A."/>
            <person name="Chen C."/>
            <person name="Yanf M."/>
            <person name="Daum C."/>
            <person name="Ng V."/>
            <person name="Clum A."/>
            <person name="Steindorff A."/>
            <person name="Ohm R."/>
            <person name="Martin F."/>
            <person name="Silar P."/>
            <person name="Natvig D."/>
            <person name="Lalanne C."/>
            <person name="Gautier V."/>
            <person name="Ament-Velasquez S.L."/>
            <person name="Kruys A."/>
            <person name="Hutchinson M.I."/>
            <person name="Powell A.J."/>
            <person name="Barry K."/>
            <person name="Miller A.N."/>
            <person name="Grigoriev I.V."/>
            <person name="Debuchy R."/>
            <person name="Gladieux P."/>
            <person name="Thoren M.H."/>
            <person name="Johannesson H."/>
        </authorList>
    </citation>
    <scope>NUCLEOTIDE SEQUENCE</scope>
    <source>
        <strain evidence="5">CBS 958.72</strain>
    </source>
</reference>
<evidence type="ECO:0000313" key="5">
    <source>
        <dbReference type="EMBL" id="KAK3384029.1"/>
    </source>
</evidence>